<dbReference type="PANTHER" id="PTHR38107">
    <property type="match status" value="1"/>
</dbReference>
<dbReference type="Proteomes" id="UP000245362">
    <property type="component" value="Unassembled WGS sequence"/>
</dbReference>
<dbReference type="CDD" id="cd16900">
    <property type="entry name" value="endolysin_R21-like"/>
    <property type="match status" value="1"/>
</dbReference>
<evidence type="ECO:0000256" key="5">
    <source>
        <dbReference type="ARBA" id="ARBA00023295"/>
    </source>
</evidence>
<dbReference type="AlphaFoldDB" id="A0A2U3BDG9"/>
<comment type="catalytic activity">
    <reaction evidence="1 6">
        <text>Hydrolysis of (1-&gt;4)-beta-linkages between N-acetylmuramic acid and N-acetyl-D-glucosamine residues in a peptidoglycan and between N-acetyl-D-glucosamine residues in chitodextrins.</text>
        <dbReference type="EC" id="3.2.1.17"/>
    </reaction>
</comment>
<evidence type="ECO:0000256" key="6">
    <source>
        <dbReference type="RuleBase" id="RU003788"/>
    </source>
</evidence>
<dbReference type="SUPFAM" id="SSF53955">
    <property type="entry name" value="Lysozyme-like"/>
    <property type="match status" value="1"/>
</dbReference>
<dbReference type="InterPro" id="IPR051018">
    <property type="entry name" value="Bacteriophage_GH24"/>
</dbReference>
<comment type="caution">
    <text evidence="7">The sequence shown here is derived from an EMBL/GenBank/DDBJ whole genome shotgun (WGS) entry which is preliminary data.</text>
</comment>
<dbReference type="InterPro" id="IPR002196">
    <property type="entry name" value="Glyco_hydro_24"/>
</dbReference>
<dbReference type="GO" id="GO:0042742">
    <property type="term" value="P:defense response to bacterium"/>
    <property type="evidence" value="ECO:0007669"/>
    <property type="project" value="UniProtKB-KW"/>
</dbReference>
<dbReference type="GO" id="GO:0031640">
    <property type="term" value="P:killing of cells of another organism"/>
    <property type="evidence" value="ECO:0007669"/>
    <property type="project" value="UniProtKB-KW"/>
</dbReference>
<keyword evidence="5 6" id="KW-0326">Glycosidase</keyword>
<evidence type="ECO:0000313" key="7">
    <source>
        <dbReference type="EMBL" id="PWI34848.1"/>
    </source>
</evidence>
<organism evidence="7 8">
    <name type="scientific">Vibrio albus</name>
    <dbReference type="NCBI Taxonomy" id="2200953"/>
    <lineage>
        <taxon>Bacteria</taxon>
        <taxon>Pseudomonadati</taxon>
        <taxon>Pseudomonadota</taxon>
        <taxon>Gammaproteobacteria</taxon>
        <taxon>Vibrionales</taxon>
        <taxon>Vibrionaceae</taxon>
        <taxon>Vibrio</taxon>
    </lineage>
</organism>
<keyword evidence="2 6" id="KW-0929">Antimicrobial</keyword>
<keyword evidence="8" id="KW-1185">Reference proteome</keyword>
<name>A0A2U3BDG9_9VIBR</name>
<dbReference type="GO" id="GO:0016998">
    <property type="term" value="P:cell wall macromolecule catabolic process"/>
    <property type="evidence" value="ECO:0007669"/>
    <property type="project" value="InterPro"/>
</dbReference>
<evidence type="ECO:0000256" key="1">
    <source>
        <dbReference type="ARBA" id="ARBA00000632"/>
    </source>
</evidence>
<dbReference type="PANTHER" id="PTHR38107:SF3">
    <property type="entry name" value="LYSOZYME RRRD-RELATED"/>
    <property type="match status" value="1"/>
</dbReference>
<dbReference type="GO" id="GO:0003796">
    <property type="term" value="F:lysozyme activity"/>
    <property type="evidence" value="ECO:0007669"/>
    <property type="project" value="UniProtKB-EC"/>
</dbReference>
<gene>
    <name evidence="7" type="ORF">DI392_00780</name>
</gene>
<sequence>MRYNKLIGSVLFGAIAVTGTFEGLRNEPYQDIGGVLTACYGETEGIRQNDNFTDMQCAQLLAVSLSYHNEPLEALNYQLSPNVHIATLDFTYNLGTNALKRSTLYKKLKNKQDACSEFNRWVYAAGRDCRLEENNCYGIVVRRDIETRLCTGELSVKEALKLLGHAETDKQVLSDL</sequence>
<evidence type="ECO:0000313" key="8">
    <source>
        <dbReference type="Proteomes" id="UP000245362"/>
    </source>
</evidence>
<dbReference type="EMBL" id="QFWT01000001">
    <property type="protein sequence ID" value="PWI34848.1"/>
    <property type="molecule type" value="Genomic_DNA"/>
</dbReference>
<dbReference type="GO" id="GO:0009253">
    <property type="term" value="P:peptidoglycan catabolic process"/>
    <property type="evidence" value="ECO:0007669"/>
    <property type="project" value="InterPro"/>
</dbReference>
<dbReference type="InterPro" id="IPR023346">
    <property type="entry name" value="Lysozyme-like_dom_sf"/>
</dbReference>
<evidence type="ECO:0000256" key="3">
    <source>
        <dbReference type="ARBA" id="ARBA00022638"/>
    </source>
</evidence>
<keyword evidence="3 6" id="KW-0081">Bacteriolytic enzyme</keyword>
<comment type="similarity">
    <text evidence="6">Belongs to the glycosyl hydrolase 24 family.</text>
</comment>
<proteinExistence type="inferred from homology"/>
<dbReference type="OrthoDB" id="8141296at2"/>
<dbReference type="Pfam" id="PF00959">
    <property type="entry name" value="Phage_lysozyme"/>
    <property type="match status" value="1"/>
</dbReference>
<evidence type="ECO:0000256" key="4">
    <source>
        <dbReference type="ARBA" id="ARBA00022801"/>
    </source>
</evidence>
<dbReference type="EC" id="3.2.1.17" evidence="6"/>
<dbReference type="HAMAP" id="MF_04110">
    <property type="entry name" value="ENDOLYSIN_T4"/>
    <property type="match status" value="1"/>
</dbReference>
<dbReference type="RefSeq" id="WP_109318002.1">
    <property type="nucleotide sequence ID" value="NZ_QFWT01000001.1"/>
</dbReference>
<keyword evidence="4 6" id="KW-0378">Hydrolase</keyword>
<dbReference type="Gene3D" id="1.10.530.40">
    <property type="match status" value="1"/>
</dbReference>
<dbReference type="InterPro" id="IPR034690">
    <property type="entry name" value="Endolysin_T4_type"/>
</dbReference>
<evidence type="ECO:0000256" key="2">
    <source>
        <dbReference type="ARBA" id="ARBA00022529"/>
    </source>
</evidence>
<accession>A0A2U3BDG9</accession>
<reference evidence="7 8" key="1">
    <citation type="submission" date="2018-05" db="EMBL/GenBank/DDBJ databases">
        <title>Vibrio limimaris sp. nov., isolated from marine sediment.</title>
        <authorList>
            <person name="Li C.-M."/>
        </authorList>
    </citation>
    <scope>NUCLEOTIDE SEQUENCE [LARGE SCALE GENOMIC DNA]</scope>
    <source>
        <strain evidence="7 8">E4404</strain>
    </source>
</reference>
<protein>
    <recommendedName>
        <fullName evidence="6">Lysozyme</fullName>
        <ecNumber evidence="6">3.2.1.17</ecNumber>
    </recommendedName>
</protein>
<dbReference type="InterPro" id="IPR023347">
    <property type="entry name" value="Lysozyme_dom_sf"/>
</dbReference>